<comment type="caution">
    <text evidence="8">The sequence shown here is derived from an EMBL/GenBank/DDBJ whole genome shotgun (WGS) entry which is preliminary data.</text>
</comment>
<dbReference type="GO" id="GO:0005886">
    <property type="term" value="C:plasma membrane"/>
    <property type="evidence" value="ECO:0007669"/>
    <property type="project" value="UniProtKB-SubCell"/>
</dbReference>
<gene>
    <name evidence="8" type="ORF">Fcan01_15872</name>
</gene>
<evidence type="ECO:0000313" key="9">
    <source>
        <dbReference type="Proteomes" id="UP000198287"/>
    </source>
</evidence>
<evidence type="ECO:0000313" key="8">
    <source>
        <dbReference type="EMBL" id="OXA49340.1"/>
    </source>
</evidence>
<evidence type="ECO:0000256" key="5">
    <source>
        <dbReference type="ARBA" id="ARBA00023136"/>
    </source>
</evidence>
<feature type="domain" description="ABC-2 type transporter transmembrane" evidence="7">
    <location>
        <begin position="58"/>
        <end position="367"/>
    </location>
</feature>
<evidence type="ECO:0000256" key="4">
    <source>
        <dbReference type="ARBA" id="ARBA00022989"/>
    </source>
</evidence>
<comment type="subcellular location">
    <subcellularLocation>
        <location evidence="1">Cell membrane</location>
        <topology evidence="1">Multi-pass membrane protein</topology>
    </subcellularLocation>
</comment>
<keyword evidence="9" id="KW-1185">Reference proteome</keyword>
<feature type="transmembrane region" description="Helical" evidence="6">
    <location>
        <begin position="56"/>
        <end position="78"/>
    </location>
</feature>
<evidence type="ECO:0000256" key="6">
    <source>
        <dbReference type="SAM" id="Phobius"/>
    </source>
</evidence>
<dbReference type="Pfam" id="PF12698">
    <property type="entry name" value="ABC2_membrane_3"/>
    <property type="match status" value="1"/>
</dbReference>
<dbReference type="PANTHER" id="PTHR30294:SF38">
    <property type="entry name" value="TRANSPORT PERMEASE PROTEIN"/>
    <property type="match status" value="1"/>
</dbReference>
<keyword evidence="2" id="KW-1003">Cell membrane</keyword>
<accession>A0A226DW92</accession>
<feature type="transmembrane region" description="Helical" evidence="6">
    <location>
        <begin position="303"/>
        <end position="323"/>
    </location>
</feature>
<dbReference type="EMBL" id="LNIX01000010">
    <property type="protein sequence ID" value="OXA49340.1"/>
    <property type="molecule type" value="Genomic_DNA"/>
</dbReference>
<reference evidence="8 9" key="1">
    <citation type="submission" date="2015-12" db="EMBL/GenBank/DDBJ databases">
        <title>The genome of Folsomia candida.</title>
        <authorList>
            <person name="Faddeeva A."/>
            <person name="Derks M.F."/>
            <person name="Anvar Y."/>
            <person name="Smit S."/>
            <person name="Van Straalen N."/>
            <person name="Roelofs D."/>
        </authorList>
    </citation>
    <scope>NUCLEOTIDE SEQUENCE [LARGE SCALE GENOMIC DNA]</scope>
    <source>
        <strain evidence="8 9">VU population</strain>
        <tissue evidence="8">Whole body</tissue>
    </source>
</reference>
<protein>
    <submittedName>
        <fullName evidence="8">ABC transporter G family member 20</fullName>
    </submittedName>
</protein>
<evidence type="ECO:0000256" key="1">
    <source>
        <dbReference type="ARBA" id="ARBA00004651"/>
    </source>
</evidence>
<dbReference type="STRING" id="158441.A0A226DW92"/>
<evidence type="ECO:0000256" key="2">
    <source>
        <dbReference type="ARBA" id="ARBA00022475"/>
    </source>
</evidence>
<dbReference type="InterPro" id="IPR051449">
    <property type="entry name" value="ABC-2_transporter_component"/>
</dbReference>
<name>A0A226DW92_FOLCA</name>
<dbReference type="AlphaFoldDB" id="A0A226DW92"/>
<keyword evidence="5 6" id="KW-0472">Membrane</keyword>
<keyword evidence="4 6" id="KW-1133">Transmembrane helix</keyword>
<feature type="transmembrane region" description="Helical" evidence="6">
    <location>
        <begin position="330"/>
        <end position="351"/>
    </location>
</feature>
<dbReference type="Proteomes" id="UP000198287">
    <property type="component" value="Unassembled WGS sequence"/>
</dbReference>
<evidence type="ECO:0000259" key="7">
    <source>
        <dbReference type="Pfam" id="PF12698"/>
    </source>
</evidence>
<dbReference type="OMA" id="IWRDPRS"/>
<organism evidence="8 9">
    <name type="scientific">Folsomia candida</name>
    <name type="common">Springtail</name>
    <dbReference type="NCBI Taxonomy" id="158441"/>
    <lineage>
        <taxon>Eukaryota</taxon>
        <taxon>Metazoa</taxon>
        <taxon>Ecdysozoa</taxon>
        <taxon>Arthropoda</taxon>
        <taxon>Hexapoda</taxon>
        <taxon>Collembola</taxon>
        <taxon>Entomobryomorpha</taxon>
        <taxon>Isotomoidea</taxon>
        <taxon>Isotomidae</taxon>
        <taxon>Proisotominae</taxon>
        <taxon>Folsomia</taxon>
    </lineage>
</organism>
<feature type="transmembrane region" description="Helical" evidence="6">
    <location>
        <begin position="265"/>
        <end position="291"/>
    </location>
</feature>
<keyword evidence="3 6" id="KW-0812">Transmembrane</keyword>
<dbReference type="OrthoDB" id="10255969at2759"/>
<dbReference type="InterPro" id="IPR013525">
    <property type="entry name" value="ABC2_TM"/>
</dbReference>
<dbReference type="GO" id="GO:0140359">
    <property type="term" value="F:ABC-type transporter activity"/>
    <property type="evidence" value="ECO:0007669"/>
    <property type="project" value="InterPro"/>
</dbReference>
<dbReference type="PANTHER" id="PTHR30294">
    <property type="entry name" value="MEMBRANE COMPONENT OF ABC TRANSPORTER YHHJ-RELATED"/>
    <property type="match status" value="1"/>
</dbReference>
<evidence type="ECO:0000256" key="3">
    <source>
        <dbReference type="ARBA" id="ARBA00022692"/>
    </source>
</evidence>
<sequence length="373" mass="42241">MSEFCSTSNGGFLKSLKHISHGGPSPFEDASYGDTTSFQRIKALVTKNYMVMTRNLMLLVFMMFTPALQVFVMCLAIGNDPKPMWMGVVNHEMNYTPCSTTWLRDRGSIGGCDVKKLSCKFLMEVPKDTIYLRDYETNELASDAVRSGEIWGFLSFPENFSENVYERAISFYIKKELYDAFERFLKGMLINCGFYKELAESPIRYLDGVYGTDDTGFKEFIAPGILLCVIFFFPLCSSETAYIWDKKQGTLERSMVAGVQSWEIMTSFLATEGIVVVIQCFVSFFMIIYIFEIEILESFALSVMITIMMGLAGVSMGFLLASFCDEEIEAVMLSIATFFPNMILSGILWPIEGMPLAMQYITYFLPSRLASVR</sequence>
<proteinExistence type="predicted"/>
<feature type="transmembrane region" description="Helical" evidence="6">
    <location>
        <begin position="220"/>
        <end position="244"/>
    </location>
</feature>